<reference evidence="1" key="1">
    <citation type="submission" date="2022-11" db="EMBL/GenBank/DDBJ databases">
        <title>Temperate bacteriophages infecting mucin-degrading bacterium Ruminococcus gnavus from the human gut.</title>
        <authorList>
            <person name="Buttimer C."/>
        </authorList>
    </citation>
    <scope>NUCLEOTIDE SEQUENCE</scope>
    <source>
        <strain evidence="1">CCUG 49994</strain>
    </source>
</reference>
<name>A0A9Q4F267_MEDGN</name>
<comment type="caution">
    <text evidence="1">The sequence shown here is derived from an EMBL/GenBank/DDBJ whole genome shotgun (WGS) entry which is preliminary data.</text>
</comment>
<dbReference type="Proteomes" id="UP001079535">
    <property type="component" value="Unassembled WGS sequence"/>
</dbReference>
<proteinExistence type="predicted"/>
<dbReference type="EMBL" id="JAPRAY010000003">
    <property type="protein sequence ID" value="MCZ0666523.1"/>
    <property type="molecule type" value="Genomic_DNA"/>
</dbReference>
<organism evidence="1 2">
    <name type="scientific">Mediterraneibacter gnavus</name>
    <name type="common">Ruminococcus gnavus</name>
    <dbReference type="NCBI Taxonomy" id="33038"/>
    <lineage>
        <taxon>Bacteria</taxon>
        <taxon>Bacillati</taxon>
        <taxon>Bacillota</taxon>
        <taxon>Clostridia</taxon>
        <taxon>Lachnospirales</taxon>
        <taxon>Lachnospiraceae</taxon>
        <taxon>Mediterraneibacter</taxon>
    </lineage>
</organism>
<evidence type="ECO:0000313" key="1">
    <source>
        <dbReference type="EMBL" id="MCZ0666523.1"/>
    </source>
</evidence>
<accession>A0A9Q4F267</accession>
<sequence length="47" mass="5629">MEYKDGLPVLNFEELVSYIMEESQYPKTDIERILDLETEYMEKIGII</sequence>
<protein>
    <submittedName>
        <fullName evidence="1">Uncharacterized protein</fullName>
    </submittedName>
</protein>
<evidence type="ECO:0000313" key="2">
    <source>
        <dbReference type="Proteomes" id="UP001079535"/>
    </source>
</evidence>
<dbReference type="AlphaFoldDB" id="A0A9Q4F267"/>
<gene>
    <name evidence="1" type="ORF">OZZ17_03095</name>
</gene>
<dbReference type="RefSeq" id="WP_009245970.1">
    <property type="nucleotide sequence ID" value="NZ_CABKQB010000018.1"/>
</dbReference>